<evidence type="ECO:0000313" key="2">
    <source>
        <dbReference type="EMBL" id="KAK1927016.1"/>
    </source>
</evidence>
<feature type="compositionally biased region" description="Polar residues" evidence="1">
    <location>
        <begin position="136"/>
        <end position="151"/>
    </location>
</feature>
<gene>
    <name evidence="2" type="ORF">DB88DRAFT_7183</name>
</gene>
<feature type="compositionally biased region" description="Low complexity" evidence="1">
    <location>
        <begin position="296"/>
        <end position="307"/>
    </location>
</feature>
<feature type="compositionally biased region" description="Acidic residues" evidence="1">
    <location>
        <begin position="607"/>
        <end position="627"/>
    </location>
</feature>
<sequence length="926" mass="100433">MSQVTLRPQPSALPRRNSLFLPDIRETTTSLIRPNSYSPFPALPGTNADPHNLDRFLLSPDDPAWLYHFAAASDTAVLRQAIIERGKDAPMPSGRPLKKVRSFSMLNQTSPLSRPPINAEDESEHKEVRQRKRSNSMDSTSSPRNESQESLDFTPELRSEVKKGSGGRKSLRQALYFRKRQASQTPESAESSSGSASPPRSRNADTSPSSASSVEESDPTTPLSTRSNSDHSEKSSLSSASSSEGVVTPSEAAAHQLAIDIAAGKLAVALAAAGEKQRRKGNWKEWLSGRRASKVSSAPGSGASTPSDTSSEPPAQAVSDTVVDPPQATAPSPKPASPAPAATSLAERSIDRALTIEQLRRISLRKLGQLRAPSPHPLALSLKRQYSNLPEEVAYSIQSGQKVFPMSVNAHDPTSGLNPMQGGLVTALGVKSVLTKLERGEGPEGQMMSRRLSDPMTVPRPRGVLDFVDRPPFEERNIVFFPNGTLSPISMARPGYGVWDLDFSPYILALSTVDCPPANSWSSLSRTNLGLIDGVESKATTAAVPTTSPDSEAEDVLVSPVPLTISLDDDLVGPPKASKSASDVAKAPVSSFRNFKRPAVTTAWDVSSEEDDDEEEDENDDEDDDDNSPLATIFSKRTSSSSALAPPRPVILKHERSKSTPTAKRVSLSFLEDEEKKRRNLDEVARARERRQANLAGETERRAEAEKHHRRSLAAPPSSYRRSSTLEVSHRRSSGDVTPPVQSATSTPPLSPPSPPKANRRRTQSSYDMQAPKLGTARTTSAPEGGLQSSKRYHSFYEAPKVPSPQLPPPAHLSRHSFHMAPTYPTPYGYPHPAMHAYPTLSPSASMMFPAPGYLQPMMTHPHQSLSHSYSSAQINVAMYHQMQHQASRSSLQLPTTRPGASHRPHSTFASTINLNSRSPRPSNHN</sequence>
<protein>
    <submittedName>
        <fullName evidence="2">Uncharacterized protein</fullName>
    </submittedName>
</protein>
<comment type="caution">
    <text evidence="2">The sequence shown here is derived from an EMBL/GenBank/DDBJ whole genome shotgun (WGS) entry which is preliminary data.</text>
</comment>
<accession>A0AAD9FVG8</accession>
<proteinExistence type="predicted"/>
<feature type="compositionally biased region" description="Basic and acidic residues" evidence="1">
    <location>
        <begin position="674"/>
        <end position="707"/>
    </location>
</feature>
<organism evidence="2 3">
    <name type="scientific">Papiliotrema laurentii</name>
    <name type="common">Cryptococcus laurentii</name>
    <dbReference type="NCBI Taxonomy" id="5418"/>
    <lineage>
        <taxon>Eukaryota</taxon>
        <taxon>Fungi</taxon>
        <taxon>Dikarya</taxon>
        <taxon>Basidiomycota</taxon>
        <taxon>Agaricomycotina</taxon>
        <taxon>Tremellomycetes</taxon>
        <taxon>Tremellales</taxon>
        <taxon>Rhynchogastremaceae</taxon>
        <taxon>Papiliotrema</taxon>
    </lineage>
</organism>
<feature type="compositionally biased region" description="Basic residues" evidence="1">
    <location>
        <begin position="165"/>
        <end position="181"/>
    </location>
</feature>
<reference evidence="2" key="1">
    <citation type="submission" date="2023-02" db="EMBL/GenBank/DDBJ databases">
        <title>Identification and recombinant expression of a fungal hydrolase from Papiliotrema laurentii that hydrolyzes apple cutin and clears colloidal polyester polyurethane.</title>
        <authorList>
            <consortium name="DOE Joint Genome Institute"/>
            <person name="Roman V.A."/>
            <person name="Bojanowski C."/>
            <person name="Crable B.R."/>
            <person name="Wagner D.N."/>
            <person name="Hung C.S."/>
            <person name="Nadeau L.J."/>
            <person name="Schratz L."/>
            <person name="Haridas S."/>
            <person name="Pangilinan J."/>
            <person name="Lipzen A."/>
            <person name="Na H."/>
            <person name="Yan M."/>
            <person name="Ng V."/>
            <person name="Grigoriev I.V."/>
            <person name="Spatafora J.W."/>
            <person name="Barlow D."/>
            <person name="Biffinger J."/>
            <person name="Kelley-Loughnane N."/>
            <person name="Varaljay V.A."/>
            <person name="Crookes-Goodson W.J."/>
        </authorList>
    </citation>
    <scope>NUCLEOTIDE SEQUENCE</scope>
    <source>
        <strain evidence="2">5307AH</strain>
    </source>
</reference>
<feature type="compositionally biased region" description="Polar residues" evidence="1">
    <location>
        <begin position="908"/>
        <end position="926"/>
    </location>
</feature>
<dbReference type="Proteomes" id="UP001182556">
    <property type="component" value="Unassembled WGS sequence"/>
</dbReference>
<dbReference type="EMBL" id="JAODAN010000001">
    <property type="protein sequence ID" value="KAK1927016.1"/>
    <property type="molecule type" value="Genomic_DNA"/>
</dbReference>
<feature type="compositionally biased region" description="Low complexity" evidence="1">
    <location>
        <begin position="187"/>
        <end position="214"/>
    </location>
</feature>
<feature type="compositionally biased region" description="Polar residues" evidence="1">
    <location>
        <begin position="777"/>
        <end position="788"/>
    </location>
</feature>
<evidence type="ECO:0000313" key="3">
    <source>
        <dbReference type="Proteomes" id="UP001182556"/>
    </source>
</evidence>
<feature type="region of interest" description="Disordered" evidence="1">
    <location>
        <begin position="602"/>
        <end position="788"/>
    </location>
</feature>
<name>A0AAD9FVG8_PAPLA</name>
<feature type="region of interest" description="Disordered" evidence="1">
    <location>
        <begin position="893"/>
        <end position="926"/>
    </location>
</feature>
<keyword evidence="3" id="KW-1185">Reference proteome</keyword>
<feature type="region of interest" description="Disordered" evidence="1">
    <location>
        <begin position="273"/>
        <end position="344"/>
    </location>
</feature>
<feature type="region of interest" description="Disordered" evidence="1">
    <location>
        <begin position="87"/>
        <end position="249"/>
    </location>
</feature>
<evidence type="ECO:0000256" key="1">
    <source>
        <dbReference type="SAM" id="MobiDB-lite"/>
    </source>
</evidence>
<dbReference type="AlphaFoldDB" id="A0AAD9FVG8"/>